<accession>K3ZG00</accession>
<reference evidence="2" key="1">
    <citation type="journal article" date="2012" name="Nat. Biotechnol.">
        <title>Reference genome sequence of the model plant Setaria.</title>
        <authorList>
            <person name="Bennetzen J.L."/>
            <person name="Schmutz J."/>
            <person name="Wang H."/>
            <person name="Percifield R."/>
            <person name="Hawkins J."/>
            <person name="Pontaroli A.C."/>
            <person name="Estep M."/>
            <person name="Feng L."/>
            <person name="Vaughn J.N."/>
            <person name="Grimwood J."/>
            <person name="Jenkins J."/>
            <person name="Barry K."/>
            <person name="Lindquist E."/>
            <person name="Hellsten U."/>
            <person name="Deshpande S."/>
            <person name="Wang X."/>
            <person name="Wu X."/>
            <person name="Mitros T."/>
            <person name="Triplett J."/>
            <person name="Yang X."/>
            <person name="Ye C.Y."/>
            <person name="Mauro-Herrera M."/>
            <person name="Wang L."/>
            <person name="Li P."/>
            <person name="Sharma M."/>
            <person name="Sharma R."/>
            <person name="Ronald P.C."/>
            <person name="Panaud O."/>
            <person name="Kellogg E.A."/>
            <person name="Brutnell T.P."/>
            <person name="Doust A.N."/>
            <person name="Tuskan G.A."/>
            <person name="Rokhsar D."/>
            <person name="Devos K.M."/>
        </authorList>
    </citation>
    <scope>NUCLEOTIDE SEQUENCE [LARGE SCALE GENOMIC DNA]</scope>
    <source>
        <strain evidence="2">cv. Yugu1</strain>
    </source>
</reference>
<proteinExistence type="predicted"/>
<keyword evidence="2" id="KW-1185">Reference proteome</keyword>
<organism evidence="1 2">
    <name type="scientific">Setaria italica</name>
    <name type="common">Foxtail millet</name>
    <name type="synonym">Panicum italicum</name>
    <dbReference type="NCBI Taxonomy" id="4555"/>
    <lineage>
        <taxon>Eukaryota</taxon>
        <taxon>Viridiplantae</taxon>
        <taxon>Streptophyta</taxon>
        <taxon>Embryophyta</taxon>
        <taxon>Tracheophyta</taxon>
        <taxon>Spermatophyta</taxon>
        <taxon>Magnoliopsida</taxon>
        <taxon>Liliopsida</taxon>
        <taxon>Poales</taxon>
        <taxon>Poaceae</taxon>
        <taxon>PACMAD clade</taxon>
        <taxon>Panicoideae</taxon>
        <taxon>Panicodae</taxon>
        <taxon>Paniceae</taxon>
        <taxon>Cenchrinae</taxon>
        <taxon>Setaria</taxon>
    </lineage>
</organism>
<dbReference type="EnsemblPlants" id="KQL16376">
    <property type="protein sequence ID" value="KQL16376"/>
    <property type="gene ID" value="SETIT_025502mg"/>
</dbReference>
<dbReference type="Gramene" id="KQL16376">
    <property type="protein sequence ID" value="KQL16376"/>
    <property type="gene ID" value="SETIT_025502mg"/>
</dbReference>
<dbReference type="HOGENOM" id="CLU_2762621_0_0_1"/>
<evidence type="ECO:0000313" key="1">
    <source>
        <dbReference type="EnsemblPlants" id="KQL16376"/>
    </source>
</evidence>
<reference evidence="1" key="2">
    <citation type="submission" date="2018-08" db="UniProtKB">
        <authorList>
            <consortium name="EnsemblPlants"/>
        </authorList>
    </citation>
    <scope>IDENTIFICATION</scope>
    <source>
        <strain evidence="1">Yugu1</strain>
    </source>
</reference>
<dbReference type="AlphaFoldDB" id="K3ZG00"/>
<evidence type="ECO:0000313" key="2">
    <source>
        <dbReference type="Proteomes" id="UP000004995"/>
    </source>
</evidence>
<dbReference type="Proteomes" id="UP000004995">
    <property type="component" value="Unassembled WGS sequence"/>
</dbReference>
<protein>
    <submittedName>
        <fullName evidence="1">Uncharacterized protein</fullName>
    </submittedName>
</protein>
<dbReference type="InParanoid" id="K3ZG00"/>
<dbReference type="EMBL" id="AGNK02001947">
    <property type="status" value="NOT_ANNOTATED_CDS"/>
    <property type="molecule type" value="Genomic_DNA"/>
</dbReference>
<sequence>MWGCIIKFYHMISGLVSMKSLPLLINFWNISDMLAVIQVKFHAEAQSLKDELEPSNWRRQIVSMPQTGRG</sequence>
<name>K3ZG00_SETIT</name>